<feature type="binding site" evidence="1">
    <location>
        <position position="52"/>
    </location>
    <ligand>
        <name>Zn(2+)</name>
        <dbReference type="ChEBI" id="CHEBI:29105"/>
    </ligand>
</feature>
<dbReference type="GO" id="GO:0046872">
    <property type="term" value="F:metal ion binding"/>
    <property type="evidence" value="ECO:0007669"/>
    <property type="project" value="UniProtKB-KW"/>
</dbReference>
<dbReference type="Gene3D" id="1.10.340.30">
    <property type="entry name" value="Hypothetical protein, domain 2"/>
    <property type="match status" value="1"/>
</dbReference>
<dbReference type="SUPFAM" id="SSF48150">
    <property type="entry name" value="DNA-glycosylase"/>
    <property type="match status" value="1"/>
</dbReference>
<keyword evidence="1" id="KW-0479">Metal-binding</keyword>
<dbReference type="InterPro" id="IPR011257">
    <property type="entry name" value="DNA_glycosylase"/>
</dbReference>
<dbReference type="GO" id="GO:0006284">
    <property type="term" value="P:base-excision repair"/>
    <property type="evidence" value="ECO:0007669"/>
    <property type="project" value="InterPro"/>
</dbReference>
<dbReference type="InterPro" id="IPR005019">
    <property type="entry name" value="Adenine_glyco"/>
</dbReference>
<dbReference type="AlphaFoldDB" id="A0A432WQ70"/>
<evidence type="ECO:0000256" key="1">
    <source>
        <dbReference type="PIRSR" id="PIRSR605019-1"/>
    </source>
</evidence>
<keyword evidence="3" id="KW-1185">Reference proteome</keyword>
<name>A0A432WQ70_9GAMM</name>
<dbReference type="PANTHER" id="PTHR30037">
    <property type="entry name" value="DNA-3-METHYLADENINE GLYCOSYLASE 1"/>
    <property type="match status" value="1"/>
</dbReference>
<gene>
    <name evidence="2" type="ORF">CWE11_03775</name>
</gene>
<dbReference type="Pfam" id="PF03352">
    <property type="entry name" value="Adenine_glyco"/>
    <property type="match status" value="1"/>
</dbReference>
<dbReference type="InterPro" id="IPR052891">
    <property type="entry name" value="DNA-3mA_glycosylase"/>
</dbReference>
<dbReference type="PANTHER" id="PTHR30037:SF4">
    <property type="entry name" value="DNA-3-METHYLADENINE GLYCOSYLASE I"/>
    <property type="match status" value="1"/>
</dbReference>
<proteinExistence type="predicted"/>
<comment type="caution">
    <text evidence="2">The sequence shown here is derived from an EMBL/GenBank/DDBJ whole genome shotgun (WGS) entry which is preliminary data.</text>
</comment>
<evidence type="ECO:0000313" key="3">
    <source>
        <dbReference type="Proteomes" id="UP000288405"/>
    </source>
</evidence>
<reference evidence="2 3" key="1">
    <citation type="journal article" date="2011" name="Front. Microbiol.">
        <title>Genomic signatures of strain selection and enhancement in Bacillus atrophaeus var. globigii, a historical biowarfare simulant.</title>
        <authorList>
            <person name="Gibbons H.S."/>
            <person name="Broomall S.M."/>
            <person name="McNew L.A."/>
            <person name="Daligault H."/>
            <person name="Chapman C."/>
            <person name="Bruce D."/>
            <person name="Karavis M."/>
            <person name="Krepps M."/>
            <person name="McGregor P.A."/>
            <person name="Hong C."/>
            <person name="Park K.H."/>
            <person name="Akmal A."/>
            <person name="Feldman A."/>
            <person name="Lin J.S."/>
            <person name="Chang W.E."/>
            <person name="Higgs B.W."/>
            <person name="Demirev P."/>
            <person name="Lindquist J."/>
            <person name="Liem A."/>
            <person name="Fochler E."/>
            <person name="Read T.D."/>
            <person name="Tapia R."/>
            <person name="Johnson S."/>
            <person name="Bishop-Lilly K.A."/>
            <person name="Detter C."/>
            <person name="Han C."/>
            <person name="Sozhamannan S."/>
            <person name="Rosenzweig C.N."/>
            <person name="Skowronski E.W."/>
        </authorList>
    </citation>
    <scope>NUCLEOTIDE SEQUENCE [LARGE SCALE GENOMIC DNA]</scope>
    <source>
        <strain evidence="2 3">GYP-17</strain>
    </source>
</reference>
<feature type="binding site" evidence="1">
    <location>
        <position position="65"/>
    </location>
    <ligand>
        <name>Zn(2+)</name>
        <dbReference type="ChEBI" id="CHEBI:29105"/>
    </ligand>
</feature>
<feature type="binding site" evidence="1">
    <location>
        <position position="231"/>
    </location>
    <ligand>
        <name>Zn(2+)</name>
        <dbReference type="ChEBI" id="CHEBI:29105"/>
    </ligand>
</feature>
<sequence length="237" mass="26946">MFLHQIFPWSSHSIRPNVCCEALGICVIIPRQSREITGRIDVNPFERQTKRCPWCGDAPDYQAYHDHVWGRPVYDARELFAKLCLDGQQAGLSWITILRKQAAYEAAFFHFEPARLAAIQGTEREAFVAEQMTNAGIVRNRLKIQSIFRNADAYMQMLHQGIDFSEWLWAFVDGSPVENFPKTMADVPTETDASRAMSKALRKAGFNFVGPTICYAFMQAVGMVNDHLVDCDFKNGD</sequence>
<evidence type="ECO:0000313" key="2">
    <source>
        <dbReference type="EMBL" id="RUO35911.1"/>
    </source>
</evidence>
<dbReference type="OrthoDB" id="9807664at2"/>
<organism evidence="2 3">
    <name type="scientific">Aliidiomarina sanyensis</name>
    <dbReference type="NCBI Taxonomy" id="1249555"/>
    <lineage>
        <taxon>Bacteria</taxon>
        <taxon>Pseudomonadati</taxon>
        <taxon>Pseudomonadota</taxon>
        <taxon>Gammaproteobacteria</taxon>
        <taxon>Alteromonadales</taxon>
        <taxon>Idiomarinaceae</taxon>
        <taxon>Aliidiomarina</taxon>
    </lineage>
</organism>
<keyword evidence="1" id="KW-0862">Zinc</keyword>
<feature type="binding site" evidence="1">
    <location>
        <position position="227"/>
    </location>
    <ligand>
        <name>Zn(2+)</name>
        <dbReference type="ChEBI" id="CHEBI:29105"/>
    </ligand>
</feature>
<protein>
    <submittedName>
        <fullName evidence="2">DNA-3-methyladenine glycosylase I</fullName>
    </submittedName>
</protein>
<accession>A0A432WQ70</accession>
<dbReference type="GO" id="GO:0008725">
    <property type="term" value="F:DNA-3-methyladenine glycosylase activity"/>
    <property type="evidence" value="ECO:0007669"/>
    <property type="project" value="InterPro"/>
</dbReference>
<dbReference type="EMBL" id="PIPM01000002">
    <property type="protein sequence ID" value="RUO35911.1"/>
    <property type="molecule type" value="Genomic_DNA"/>
</dbReference>
<dbReference type="Proteomes" id="UP000288405">
    <property type="component" value="Unassembled WGS sequence"/>
</dbReference>